<keyword evidence="9" id="KW-0675">Receptor</keyword>
<gene>
    <name evidence="9" type="ORF">HMF7854_10350</name>
</gene>
<evidence type="ECO:0000256" key="2">
    <source>
        <dbReference type="ARBA" id="ARBA00022448"/>
    </source>
</evidence>
<evidence type="ECO:0000256" key="5">
    <source>
        <dbReference type="ARBA" id="ARBA00022729"/>
    </source>
</evidence>
<protein>
    <submittedName>
        <fullName evidence="9">TonB-dependent receptor</fullName>
    </submittedName>
</protein>
<dbReference type="InterPro" id="IPR036942">
    <property type="entry name" value="Beta-barrel_TonB_sf"/>
</dbReference>
<comment type="caution">
    <text evidence="9">The sequence shown here is derived from an EMBL/GenBank/DDBJ whole genome shotgun (WGS) entry which is preliminary data.</text>
</comment>
<reference evidence="9 10" key="1">
    <citation type="submission" date="2018-12" db="EMBL/GenBank/DDBJ databases">
        <title>Sphingomonas sp. HMF7854 Genome sequencing and assembly.</title>
        <authorList>
            <person name="Cha I."/>
            <person name="Kang H."/>
            <person name="Kim H."/>
            <person name="Kang J."/>
            <person name="Joh K."/>
        </authorList>
    </citation>
    <scope>NUCLEOTIDE SEQUENCE [LARGE SCALE GENOMIC DNA]</scope>
    <source>
        <strain evidence="9 10">HMF7854</strain>
    </source>
</reference>
<comment type="subcellular location">
    <subcellularLocation>
        <location evidence="1">Cell outer membrane</location>
        <topology evidence="1">Multi-pass membrane protein</topology>
    </subcellularLocation>
</comment>
<accession>A0A429VBK6</accession>
<evidence type="ECO:0000259" key="8">
    <source>
        <dbReference type="Pfam" id="PF14905"/>
    </source>
</evidence>
<dbReference type="Gene3D" id="2.170.130.10">
    <property type="entry name" value="TonB-dependent receptor, plug domain"/>
    <property type="match status" value="1"/>
</dbReference>
<evidence type="ECO:0000256" key="3">
    <source>
        <dbReference type="ARBA" id="ARBA00022452"/>
    </source>
</evidence>
<evidence type="ECO:0000256" key="6">
    <source>
        <dbReference type="ARBA" id="ARBA00023136"/>
    </source>
</evidence>
<dbReference type="EMBL" id="RWJF01000001">
    <property type="protein sequence ID" value="RST31192.1"/>
    <property type="molecule type" value="Genomic_DNA"/>
</dbReference>
<proteinExistence type="predicted"/>
<dbReference type="AlphaFoldDB" id="A0A429VBK6"/>
<dbReference type="OrthoDB" id="910296at2"/>
<keyword evidence="10" id="KW-1185">Reference proteome</keyword>
<dbReference type="GO" id="GO:0044718">
    <property type="term" value="P:siderophore transmembrane transport"/>
    <property type="evidence" value="ECO:0007669"/>
    <property type="project" value="TreeGrafter"/>
</dbReference>
<keyword evidence="7" id="KW-0998">Cell outer membrane</keyword>
<feature type="domain" description="Outer membrane protein beta-barrel" evidence="8">
    <location>
        <begin position="278"/>
        <end position="638"/>
    </location>
</feature>
<dbReference type="InterPro" id="IPR039426">
    <property type="entry name" value="TonB-dep_rcpt-like"/>
</dbReference>
<name>A0A429VBK6_9SPHN</name>
<evidence type="ECO:0000256" key="1">
    <source>
        <dbReference type="ARBA" id="ARBA00004571"/>
    </source>
</evidence>
<dbReference type="SUPFAM" id="SSF56935">
    <property type="entry name" value="Porins"/>
    <property type="match status" value="1"/>
</dbReference>
<evidence type="ECO:0000256" key="4">
    <source>
        <dbReference type="ARBA" id="ARBA00022692"/>
    </source>
</evidence>
<sequence length="678" mass="74968">MLSAAPPVIVAPASEEPMIEVVGSRPDQALKIDRRTYRVRETPRSVQADSLQLLRGLPAVTISPDDRVMLLGNPNVTLMTDGVPVRGDAVQFLRGLRGGDIERIEIITNPSAEYPAAGTGGIINFVLRKPTQDGTSGSASLEASSLGGLNGNASIKVRKGRWTLELQPQGRIGLQDRSRYEKLRTILDGPDGLVADRETGRGRSGGGFGMLDGKLSYDLDPRTTVSVELSEGLVRDSSRGSADFLGLTPNFRSFSQRQRNRTDVRFTTGSLALDHKGRKDGETLKGHVNLFGNPYANESTDIRTDDGGGLSVRTGNRNRFLESQVDWQHPLSGKRILSLGASDFREHSRRSYDFVGFAPGGAVQGAASDRFSGLQNTAAVYLTFQQPLGSLTVMPGFRLERFDRRVTSPGAPTVEVHRTSLFPSFHLDRALGKWWNLSLSYSRRIDRPSFDWVRPYVIINDLFNAQQGNPGLRDQINDNVEANFHYHRKSIDAGVIVYDRLTRRLWSVGYQTAPDGIVINQPVNSGHKTDRGAEFDVNLPLVKRVKANASVNLFDSRTPVVTPLGTIPVRIFRYTATSTLDWTGPDRRGRPGDSAQLQVDYQSPWRQYQLRYGSYLSLTTSYTHSLSKTLAVTAQLKNLGSLHNRHRLLAPDVQEDYDRRLPGPELRIKLAKTLGPAK</sequence>
<dbReference type="InterPro" id="IPR037066">
    <property type="entry name" value="Plug_dom_sf"/>
</dbReference>
<keyword evidence="2" id="KW-0813">Transport</keyword>
<dbReference type="GO" id="GO:0009279">
    <property type="term" value="C:cell outer membrane"/>
    <property type="evidence" value="ECO:0007669"/>
    <property type="project" value="UniProtKB-SubCell"/>
</dbReference>
<keyword evidence="5" id="KW-0732">Signal</keyword>
<evidence type="ECO:0000256" key="7">
    <source>
        <dbReference type="ARBA" id="ARBA00023237"/>
    </source>
</evidence>
<keyword evidence="4" id="KW-0812">Transmembrane</keyword>
<dbReference type="PANTHER" id="PTHR30069">
    <property type="entry name" value="TONB-DEPENDENT OUTER MEMBRANE RECEPTOR"/>
    <property type="match status" value="1"/>
</dbReference>
<keyword evidence="6" id="KW-0472">Membrane</keyword>
<dbReference type="GO" id="GO:0015344">
    <property type="term" value="F:siderophore uptake transmembrane transporter activity"/>
    <property type="evidence" value="ECO:0007669"/>
    <property type="project" value="TreeGrafter"/>
</dbReference>
<dbReference type="PANTHER" id="PTHR30069:SF29">
    <property type="entry name" value="HEMOGLOBIN AND HEMOGLOBIN-HAPTOGLOBIN-BINDING PROTEIN 1-RELATED"/>
    <property type="match status" value="1"/>
</dbReference>
<dbReference type="Proteomes" id="UP000274661">
    <property type="component" value="Unassembled WGS sequence"/>
</dbReference>
<organism evidence="9 10">
    <name type="scientific">Sphingomonas ginkgonis</name>
    <dbReference type="NCBI Taxonomy" id="2315330"/>
    <lineage>
        <taxon>Bacteria</taxon>
        <taxon>Pseudomonadati</taxon>
        <taxon>Pseudomonadota</taxon>
        <taxon>Alphaproteobacteria</taxon>
        <taxon>Sphingomonadales</taxon>
        <taxon>Sphingomonadaceae</taxon>
        <taxon>Sphingomonas</taxon>
    </lineage>
</organism>
<keyword evidence="3" id="KW-1134">Transmembrane beta strand</keyword>
<evidence type="ECO:0000313" key="10">
    <source>
        <dbReference type="Proteomes" id="UP000274661"/>
    </source>
</evidence>
<dbReference type="Gene3D" id="2.40.170.20">
    <property type="entry name" value="TonB-dependent receptor, beta-barrel domain"/>
    <property type="match status" value="1"/>
</dbReference>
<dbReference type="Pfam" id="PF14905">
    <property type="entry name" value="OMP_b-brl_3"/>
    <property type="match status" value="1"/>
</dbReference>
<evidence type="ECO:0000313" key="9">
    <source>
        <dbReference type="EMBL" id="RST31192.1"/>
    </source>
</evidence>
<dbReference type="InterPro" id="IPR041700">
    <property type="entry name" value="OMP_b-brl_3"/>
</dbReference>